<evidence type="ECO:0000256" key="7">
    <source>
        <dbReference type="RuleBase" id="RU364055"/>
    </source>
</evidence>
<dbReference type="CDD" id="cd06848">
    <property type="entry name" value="GCS_H"/>
    <property type="match status" value="1"/>
</dbReference>
<dbReference type="PANTHER" id="PTHR11715">
    <property type="entry name" value="GLYCINE CLEAVAGE SYSTEM H PROTEIN"/>
    <property type="match status" value="1"/>
</dbReference>
<dbReference type="Gramene" id="QL11p016768:mrna">
    <property type="protein sequence ID" value="QL11p016768:mrna"/>
    <property type="gene ID" value="QL11p016768"/>
</dbReference>
<keyword evidence="4 7" id="KW-0809">Transit peptide</keyword>
<dbReference type="InParanoid" id="A0A7N2MWB6"/>
<organism evidence="9 10">
    <name type="scientific">Quercus lobata</name>
    <name type="common">Valley oak</name>
    <dbReference type="NCBI Taxonomy" id="97700"/>
    <lineage>
        <taxon>Eukaryota</taxon>
        <taxon>Viridiplantae</taxon>
        <taxon>Streptophyta</taxon>
        <taxon>Embryophyta</taxon>
        <taxon>Tracheophyta</taxon>
        <taxon>Spermatophyta</taxon>
        <taxon>Magnoliopsida</taxon>
        <taxon>eudicotyledons</taxon>
        <taxon>Gunneridae</taxon>
        <taxon>Pentapetalae</taxon>
        <taxon>rosids</taxon>
        <taxon>fabids</taxon>
        <taxon>Fagales</taxon>
        <taxon>Fagaceae</taxon>
        <taxon>Quercus</taxon>
    </lineage>
</organism>
<dbReference type="PROSITE" id="PS50968">
    <property type="entry name" value="BIOTINYL_LIPOYL"/>
    <property type="match status" value="1"/>
</dbReference>
<dbReference type="Proteomes" id="UP000594261">
    <property type="component" value="Chromosome 11"/>
</dbReference>
<dbReference type="AlphaFoldDB" id="A0A7N2MWB6"/>
<dbReference type="InterPro" id="IPR000089">
    <property type="entry name" value="Biotin_lipoyl"/>
</dbReference>
<comment type="subcellular location">
    <subcellularLocation>
        <location evidence="1 7">Mitochondrion</location>
    </subcellularLocation>
</comment>
<dbReference type="InterPro" id="IPR011053">
    <property type="entry name" value="Single_hybrid_motif"/>
</dbReference>
<comment type="cofactor">
    <cofactor evidence="7">
        <name>(R)-lipoate</name>
        <dbReference type="ChEBI" id="CHEBI:83088"/>
    </cofactor>
    <text evidence="7">Binds 1 lipoyl cofactor covalently.</text>
</comment>
<accession>A0A7N2MWB6</accession>
<dbReference type="InterPro" id="IPR002930">
    <property type="entry name" value="GCV_H"/>
</dbReference>
<dbReference type="GO" id="GO:0009249">
    <property type="term" value="P:protein lipoylation"/>
    <property type="evidence" value="ECO:0007669"/>
    <property type="project" value="TreeGrafter"/>
</dbReference>
<evidence type="ECO:0000256" key="4">
    <source>
        <dbReference type="ARBA" id="ARBA00022946"/>
    </source>
</evidence>
<dbReference type="Pfam" id="PF01597">
    <property type="entry name" value="GCV_H"/>
    <property type="match status" value="2"/>
</dbReference>
<evidence type="ECO:0000259" key="8">
    <source>
        <dbReference type="PROSITE" id="PS50968"/>
    </source>
</evidence>
<keyword evidence="3 6" id="KW-0450">Lipoyl</keyword>
<dbReference type="InterPro" id="IPR033753">
    <property type="entry name" value="GCV_H/Fam206"/>
</dbReference>
<feature type="modified residue" description="N6-lipoyllysine" evidence="6">
    <location>
        <position position="65"/>
    </location>
</feature>
<dbReference type="Gene3D" id="2.40.50.100">
    <property type="match status" value="1"/>
</dbReference>
<name>A0A7N2MWB6_QUELO</name>
<evidence type="ECO:0000256" key="5">
    <source>
        <dbReference type="ARBA" id="ARBA00023128"/>
    </source>
</evidence>
<evidence type="ECO:0000256" key="2">
    <source>
        <dbReference type="ARBA" id="ARBA00009249"/>
    </source>
</evidence>
<dbReference type="EMBL" id="LRBV02000011">
    <property type="status" value="NOT_ANNOTATED_CDS"/>
    <property type="molecule type" value="Genomic_DNA"/>
</dbReference>
<evidence type="ECO:0000256" key="3">
    <source>
        <dbReference type="ARBA" id="ARBA00022823"/>
    </source>
</evidence>
<dbReference type="EnsemblPlants" id="QL11p016768:mrna">
    <property type="protein sequence ID" value="QL11p016768:mrna"/>
    <property type="gene ID" value="QL11p016768"/>
</dbReference>
<protein>
    <recommendedName>
        <fullName evidence="7">Glycine cleavage system H protein</fullName>
    </recommendedName>
</protein>
<dbReference type="OMA" id="EHEWLSG"/>
<dbReference type="HAMAP" id="MF_00272">
    <property type="entry name" value="GcvH"/>
    <property type="match status" value="1"/>
</dbReference>
<dbReference type="InterPro" id="IPR003016">
    <property type="entry name" value="2-oxoA_DH_lipoyl-BS"/>
</dbReference>
<reference evidence="9" key="2">
    <citation type="submission" date="2021-01" db="UniProtKB">
        <authorList>
            <consortium name="EnsemblPlants"/>
        </authorList>
    </citation>
    <scope>IDENTIFICATION</scope>
</reference>
<dbReference type="GO" id="GO:0005739">
    <property type="term" value="C:mitochondrion"/>
    <property type="evidence" value="ECO:0007669"/>
    <property type="project" value="UniProtKB-SubCell"/>
</dbReference>
<dbReference type="SUPFAM" id="SSF51230">
    <property type="entry name" value="Single hybrid motif"/>
    <property type="match status" value="2"/>
</dbReference>
<proteinExistence type="inferred from homology"/>
<dbReference type="InterPro" id="IPR017453">
    <property type="entry name" value="GCV_H_sub"/>
</dbReference>
<dbReference type="GO" id="GO:0019464">
    <property type="term" value="P:glycine decarboxylation via glycine cleavage system"/>
    <property type="evidence" value="ECO:0007669"/>
    <property type="project" value="UniProtKB-UniRule"/>
</dbReference>
<keyword evidence="10" id="KW-1185">Reference proteome</keyword>
<sequence length="186" mass="20534">MLHVVLKDLKYLDSHEWVKVEGNSATVGITDHAQDHLGDVVYIELPEVGAPVSQGDSFGVVESVKATNDINSPISGKVVEVNEELNDSPGLAMSLVANIWNTIKSRIDHKGNSHATKLIELKVDAEYVSSFISFMLISDVSVLMWINSSPYDKGWIIKVEVSDSGELKSLMDADKYTKFCEEDNIH</sequence>
<feature type="domain" description="Lipoyl-binding" evidence="8">
    <location>
        <begin position="24"/>
        <end position="108"/>
    </location>
</feature>
<dbReference type="NCBIfam" id="TIGR00527">
    <property type="entry name" value="gcvH"/>
    <property type="match status" value="1"/>
</dbReference>
<comment type="subunit">
    <text evidence="7">The glycine cleavage system is composed of four proteins: P, T, L and H.</text>
</comment>
<evidence type="ECO:0000256" key="1">
    <source>
        <dbReference type="ARBA" id="ARBA00004173"/>
    </source>
</evidence>
<dbReference type="PROSITE" id="PS00189">
    <property type="entry name" value="LIPOYL"/>
    <property type="match status" value="1"/>
</dbReference>
<dbReference type="GO" id="GO:0005960">
    <property type="term" value="C:glycine cleavage complex"/>
    <property type="evidence" value="ECO:0007669"/>
    <property type="project" value="UniProtKB-UniRule"/>
</dbReference>
<evidence type="ECO:0000256" key="6">
    <source>
        <dbReference type="PIRSR" id="PIRSR617453-50"/>
    </source>
</evidence>
<evidence type="ECO:0000313" key="10">
    <source>
        <dbReference type="Proteomes" id="UP000594261"/>
    </source>
</evidence>
<comment type="similarity">
    <text evidence="2 7">Belongs to the GcvH family.</text>
</comment>
<reference evidence="9 10" key="1">
    <citation type="journal article" date="2016" name="G3 (Bethesda)">
        <title>First Draft Assembly and Annotation of the Genome of a California Endemic Oak Quercus lobata Nee (Fagaceae).</title>
        <authorList>
            <person name="Sork V.L."/>
            <person name="Fitz-Gibbon S.T."/>
            <person name="Puiu D."/>
            <person name="Crepeau M."/>
            <person name="Gugger P.F."/>
            <person name="Sherman R."/>
            <person name="Stevens K."/>
            <person name="Langley C.H."/>
            <person name="Pellegrini M."/>
            <person name="Salzberg S.L."/>
        </authorList>
    </citation>
    <scope>NUCLEOTIDE SEQUENCE [LARGE SCALE GENOMIC DNA]</scope>
    <source>
        <strain evidence="9 10">cv. SW786</strain>
    </source>
</reference>
<keyword evidence="5 7" id="KW-0496">Mitochondrion</keyword>
<evidence type="ECO:0000313" key="9">
    <source>
        <dbReference type="EnsemblPlants" id="QL11p016768:mrna"/>
    </source>
</evidence>
<comment type="function">
    <text evidence="7">The H protein shuttles the methylamine group of glycine from the P protein to the T protein.</text>
</comment>
<dbReference type="PANTHER" id="PTHR11715:SF3">
    <property type="entry name" value="GLYCINE CLEAVAGE SYSTEM H PROTEIN-RELATED"/>
    <property type="match status" value="1"/>
</dbReference>
<dbReference type="NCBIfam" id="NF002270">
    <property type="entry name" value="PRK01202.1"/>
    <property type="match status" value="1"/>
</dbReference>